<dbReference type="InterPro" id="IPR011527">
    <property type="entry name" value="ABC1_TM_dom"/>
</dbReference>
<accession>A0A058ZHM3</accession>
<dbReference type="GeneID" id="20525250"/>
<dbReference type="PANTHER" id="PTHR13182">
    <property type="entry name" value="ZINC FINGER PROTEIN 622"/>
    <property type="match status" value="1"/>
</dbReference>
<dbReference type="InterPro" id="IPR036236">
    <property type="entry name" value="Znf_C2H2_sf"/>
</dbReference>
<dbReference type="Proteomes" id="UP000030693">
    <property type="component" value="Unassembled WGS sequence"/>
</dbReference>
<dbReference type="Gene3D" id="1.20.1560.10">
    <property type="entry name" value="ABC transporter type 1, transmembrane domain"/>
    <property type="match status" value="1"/>
</dbReference>
<dbReference type="OrthoDB" id="19329at2759"/>
<evidence type="ECO:0000256" key="2">
    <source>
        <dbReference type="ARBA" id="ARBA00022989"/>
    </source>
</evidence>
<evidence type="ECO:0000313" key="7">
    <source>
        <dbReference type="Proteomes" id="UP000030693"/>
    </source>
</evidence>
<dbReference type="RefSeq" id="XP_009492673.1">
    <property type="nucleotide sequence ID" value="XM_009494398.1"/>
</dbReference>
<feature type="domain" description="ABC transmembrane type-1" evidence="5">
    <location>
        <begin position="4"/>
        <end position="94"/>
    </location>
</feature>
<keyword evidence="3 4" id="KW-0472">Membrane</keyword>
<dbReference type="InterPro" id="IPR040025">
    <property type="entry name" value="Znf622/Rei1/Reh1"/>
</dbReference>
<dbReference type="SUPFAM" id="SSF57667">
    <property type="entry name" value="beta-beta-alpha zinc fingers"/>
    <property type="match status" value="1"/>
</dbReference>
<keyword evidence="7" id="KW-1185">Reference proteome</keyword>
<feature type="transmembrane region" description="Helical" evidence="4">
    <location>
        <begin position="32"/>
        <end position="55"/>
    </location>
</feature>
<dbReference type="InterPro" id="IPR036640">
    <property type="entry name" value="ABC1_TM_sf"/>
</dbReference>
<dbReference type="GO" id="GO:0005524">
    <property type="term" value="F:ATP binding"/>
    <property type="evidence" value="ECO:0007669"/>
    <property type="project" value="InterPro"/>
</dbReference>
<dbReference type="GO" id="GO:0140359">
    <property type="term" value="F:ABC-type transporter activity"/>
    <property type="evidence" value="ECO:0007669"/>
    <property type="project" value="InterPro"/>
</dbReference>
<evidence type="ECO:0000259" key="5">
    <source>
        <dbReference type="PROSITE" id="PS50929"/>
    </source>
</evidence>
<keyword evidence="2 4" id="KW-1133">Transmembrane helix</keyword>
<dbReference type="STRING" id="691883.A0A058ZHM3"/>
<gene>
    <name evidence="6" type="ORF">H696_00525</name>
</gene>
<dbReference type="eggNOG" id="KOG0057">
    <property type="taxonomic scope" value="Eukaryota"/>
</dbReference>
<evidence type="ECO:0000256" key="1">
    <source>
        <dbReference type="ARBA" id="ARBA00022692"/>
    </source>
</evidence>
<reference evidence="6" key="1">
    <citation type="submission" date="2013-04" db="EMBL/GenBank/DDBJ databases">
        <title>The Genome Sequence of Fonticula alba ATCC 38817.</title>
        <authorList>
            <consortium name="The Broad Institute Genomics Platform"/>
            <person name="Russ C."/>
            <person name="Cuomo C."/>
            <person name="Burger G."/>
            <person name="Gray M.W."/>
            <person name="Holland P.W.H."/>
            <person name="King N."/>
            <person name="Lang F.B.F."/>
            <person name="Roger A.J."/>
            <person name="Ruiz-Trillo I."/>
            <person name="Brown M."/>
            <person name="Walker B."/>
            <person name="Young S."/>
            <person name="Zeng Q."/>
            <person name="Gargeya S."/>
            <person name="Fitzgerald M."/>
            <person name="Haas B."/>
            <person name="Abouelleil A."/>
            <person name="Allen A.W."/>
            <person name="Alvarado L."/>
            <person name="Arachchi H.M."/>
            <person name="Berlin A.M."/>
            <person name="Chapman S.B."/>
            <person name="Gainer-Dewar J."/>
            <person name="Goldberg J."/>
            <person name="Griggs A."/>
            <person name="Gujja S."/>
            <person name="Hansen M."/>
            <person name="Howarth C."/>
            <person name="Imamovic A."/>
            <person name="Ireland A."/>
            <person name="Larimer J."/>
            <person name="McCowan C."/>
            <person name="Murphy C."/>
            <person name="Pearson M."/>
            <person name="Poon T.W."/>
            <person name="Priest M."/>
            <person name="Roberts A."/>
            <person name="Saif S."/>
            <person name="Shea T."/>
            <person name="Sisk P."/>
            <person name="Sykes S."/>
            <person name="Wortman J."/>
            <person name="Nusbaum C."/>
            <person name="Birren B."/>
        </authorList>
    </citation>
    <scope>NUCLEOTIDE SEQUENCE [LARGE SCALE GENOMIC DNA]</scope>
    <source>
        <strain evidence="6">ATCC 38817</strain>
    </source>
</reference>
<organism evidence="6">
    <name type="scientific">Fonticula alba</name>
    <name type="common">Slime mold</name>
    <dbReference type="NCBI Taxonomy" id="691883"/>
    <lineage>
        <taxon>Eukaryota</taxon>
        <taxon>Rotosphaerida</taxon>
        <taxon>Fonticulaceae</taxon>
        <taxon>Fonticula</taxon>
    </lineage>
</organism>
<proteinExistence type="predicted"/>
<dbReference type="InterPro" id="IPR027417">
    <property type="entry name" value="P-loop_NTPase"/>
</dbReference>
<name>A0A058ZHM3_FONAL</name>
<dbReference type="InterPro" id="IPR041661">
    <property type="entry name" value="ZN622/Rei1/Reh1_Znf-C2H2"/>
</dbReference>
<protein>
    <recommendedName>
        <fullName evidence="5">ABC transmembrane type-1 domain-containing protein</fullName>
    </recommendedName>
</protein>
<dbReference type="eggNOG" id="KOG2785">
    <property type="taxonomic scope" value="Eukaryota"/>
</dbReference>
<dbReference type="SUPFAM" id="SSF90123">
    <property type="entry name" value="ABC transporter transmembrane region"/>
    <property type="match status" value="1"/>
</dbReference>
<dbReference type="EMBL" id="KB932201">
    <property type="protein sequence ID" value="KCV72972.1"/>
    <property type="molecule type" value="Genomic_DNA"/>
</dbReference>
<sequence length="552" mass="61921">MPHFNNERFELQKYDSALATYEKAAMTTNSSLAFLNFGQSLIFTLSITGMMMMAARSVAEQSLTVGDLVMINGLVLQLAQPLNFLGTVYRETRQSLTDMEAMFGLQNEPIKVKDAPDARPLVLGSPVVASTPGLASAAAAAASTASGEGGSIEFRDVTFGYGRADGRRIFEGLSFKVKAGERVAIVGASGSGKTYASENAFQTHFQSRRHKEAQAAMDKKKAEGTYVAKAPRVHKSVAAITEQKQDDGLTPEERELAEIDRIIASARKIELEECLFCLHKSEDFQSNLKHMALKHSFFIPDLKYVVDLEGLFTYLAEKISIGNVCLYCNGRGRSFHSLEAVQKHMLDRGHCIVYFAEDTEPELTDFYDYRPSYPDFDDRHHAKLEAKRSRLLEARAIAREEYEKGGLPVPEDLLGDDIEVFLDSDDDSDLEGDEENEEDLRVGNYHGRYQGQATKDGLHLTLPSGHRAVHRSMIRYYKQTLPDRPETDAEDMNVLTHRYSSMAIHSPSGAFVPSPLQRAQIRRQMRAKQDERLRLGIRRNMQFTVRSQVIIW</sequence>
<dbReference type="GO" id="GO:0016020">
    <property type="term" value="C:membrane"/>
    <property type="evidence" value="ECO:0007669"/>
    <property type="project" value="InterPro"/>
</dbReference>
<dbReference type="GO" id="GO:0042273">
    <property type="term" value="P:ribosomal large subunit biogenesis"/>
    <property type="evidence" value="ECO:0007669"/>
    <property type="project" value="TreeGrafter"/>
</dbReference>
<dbReference type="AlphaFoldDB" id="A0A058ZHM3"/>
<evidence type="ECO:0000256" key="4">
    <source>
        <dbReference type="SAM" id="Phobius"/>
    </source>
</evidence>
<dbReference type="Pfam" id="PF12756">
    <property type="entry name" value="zf-C2H2_2"/>
    <property type="match status" value="1"/>
</dbReference>
<dbReference type="GO" id="GO:0030687">
    <property type="term" value="C:preribosome, large subunit precursor"/>
    <property type="evidence" value="ECO:0007669"/>
    <property type="project" value="TreeGrafter"/>
</dbReference>
<evidence type="ECO:0000313" key="6">
    <source>
        <dbReference type="EMBL" id="KCV72972.1"/>
    </source>
</evidence>
<dbReference type="Gene3D" id="3.40.50.300">
    <property type="entry name" value="P-loop containing nucleotide triphosphate hydrolases"/>
    <property type="match status" value="1"/>
</dbReference>
<dbReference type="PANTHER" id="PTHR13182:SF8">
    <property type="entry name" value="CYTOPLASMIC 60S SUBUNIT BIOGENESIS FACTOR ZNF622"/>
    <property type="match status" value="1"/>
</dbReference>
<dbReference type="SUPFAM" id="SSF52540">
    <property type="entry name" value="P-loop containing nucleoside triphosphate hydrolases"/>
    <property type="match status" value="1"/>
</dbReference>
<keyword evidence="1 4" id="KW-0812">Transmembrane</keyword>
<dbReference type="GO" id="GO:0016887">
    <property type="term" value="F:ATP hydrolysis activity"/>
    <property type="evidence" value="ECO:0007669"/>
    <property type="project" value="InterPro"/>
</dbReference>
<dbReference type="PROSITE" id="PS50929">
    <property type="entry name" value="ABC_TM1F"/>
    <property type="match status" value="1"/>
</dbReference>
<evidence type="ECO:0000256" key="3">
    <source>
        <dbReference type="ARBA" id="ARBA00023136"/>
    </source>
</evidence>
<dbReference type="Pfam" id="PF00664">
    <property type="entry name" value="ABC_membrane"/>
    <property type="match status" value="1"/>
</dbReference>